<feature type="compositionally biased region" description="Acidic residues" evidence="1">
    <location>
        <begin position="88"/>
        <end position="103"/>
    </location>
</feature>
<keyword evidence="3" id="KW-1185">Reference proteome</keyword>
<organism evidence="2 3">
    <name type="scientific">Stylosanthes scabra</name>
    <dbReference type="NCBI Taxonomy" id="79078"/>
    <lineage>
        <taxon>Eukaryota</taxon>
        <taxon>Viridiplantae</taxon>
        <taxon>Streptophyta</taxon>
        <taxon>Embryophyta</taxon>
        <taxon>Tracheophyta</taxon>
        <taxon>Spermatophyta</taxon>
        <taxon>Magnoliopsida</taxon>
        <taxon>eudicotyledons</taxon>
        <taxon>Gunneridae</taxon>
        <taxon>Pentapetalae</taxon>
        <taxon>rosids</taxon>
        <taxon>fabids</taxon>
        <taxon>Fabales</taxon>
        <taxon>Fabaceae</taxon>
        <taxon>Papilionoideae</taxon>
        <taxon>50 kb inversion clade</taxon>
        <taxon>dalbergioids sensu lato</taxon>
        <taxon>Dalbergieae</taxon>
        <taxon>Pterocarpus clade</taxon>
        <taxon>Stylosanthes</taxon>
    </lineage>
</organism>
<dbReference type="Proteomes" id="UP001341840">
    <property type="component" value="Unassembled WGS sequence"/>
</dbReference>
<feature type="region of interest" description="Disordered" evidence="1">
    <location>
        <begin position="85"/>
        <end position="124"/>
    </location>
</feature>
<evidence type="ECO:0000256" key="1">
    <source>
        <dbReference type="SAM" id="MobiDB-lite"/>
    </source>
</evidence>
<comment type="caution">
    <text evidence="2">The sequence shown here is derived from an EMBL/GenBank/DDBJ whole genome shotgun (WGS) entry which is preliminary data.</text>
</comment>
<gene>
    <name evidence="2" type="ORF">PIB30_071362</name>
</gene>
<proteinExistence type="predicted"/>
<feature type="compositionally biased region" description="Acidic residues" evidence="1">
    <location>
        <begin position="114"/>
        <end position="124"/>
    </location>
</feature>
<dbReference type="EMBL" id="JASCZI010000823">
    <property type="protein sequence ID" value="MED6113497.1"/>
    <property type="molecule type" value="Genomic_DNA"/>
</dbReference>
<protein>
    <submittedName>
        <fullName evidence="2">Uncharacterized protein</fullName>
    </submittedName>
</protein>
<feature type="region of interest" description="Disordered" evidence="1">
    <location>
        <begin position="31"/>
        <end position="52"/>
    </location>
</feature>
<accession>A0ABU6QNU4</accession>
<name>A0ABU6QNU4_9FABA</name>
<sequence length="124" mass="14727">MLRYLGDLVMSIPSYQRKTFISYGKWYKLEEPSKQKEQGRASTSNSLEPPHMPLYRLVQQLIRKVDHQERRHKWRYENIKRMNKDWDLSLEEPDTPEGEEENSDHENSVATDIDSQDASDGDEE</sequence>
<evidence type="ECO:0000313" key="3">
    <source>
        <dbReference type="Proteomes" id="UP001341840"/>
    </source>
</evidence>
<reference evidence="2 3" key="1">
    <citation type="journal article" date="2023" name="Plants (Basel)">
        <title>Bridging the Gap: Combining Genomics and Transcriptomics Approaches to Understand Stylosanthes scabra, an Orphan Legume from the Brazilian Caatinga.</title>
        <authorList>
            <person name="Ferreira-Neto J.R.C."/>
            <person name="da Silva M.D."/>
            <person name="Binneck E."/>
            <person name="de Melo N.F."/>
            <person name="da Silva R.H."/>
            <person name="de Melo A.L.T.M."/>
            <person name="Pandolfi V."/>
            <person name="Bustamante F.O."/>
            <person name="Brasileiro-Vidal A.C."/>
            <person name="Benko-Iseppon A.M."/>
        </authorList>
    </citation>
    <scope>NUCLEOTIDE SEQUENCE [LARGE SCALE GENOMIC DNA]</scope>
    <source>
        <tissue evidence="2">Leaves</tissue>
    </source>
</reference>
<evidence type="ECO:0000313" key="2">
    <source>
        <dbReference type="EMBL" id="MED6113497.1"/>
    </source>
</evidence>